<organism evidence="8 9">
    <name type="scientific">Polymorphospora rubra</name>
    <dbReference type="NCBI Taxonomy" id="338584"/>
    <lineage>
        <taxon>Bacteria</taxon>
        <taxon>Bacillati</taxon>
        <taxon>Actinomycetota</taxon>
        <taxon>Actinomycetes</taxon>
        <taxon>Micromonosporales</taxon>
        <taxon>Micromonosporaceae</taxon>
        <taxon>Polymorphospora</taxon>
    </lineage>
</organism>
<dbReference type="Pfam" id="PF00196">
    <property type="entry name" value="GerE"/>
    <property type="match status" value="1"/>
</dbReference>
<evidence type="ECO:0000256" key="5">
    <source>
        <dbReference type="PROSITE-ProRule" id="PRU00169"/>
    </source>
</evidence>
<dbReference type="PANTHER" id="PTHR43214:SF24">
    <property type="entry name" value="TRANSCRIPTIONAL REGULATORY PROTEIN NARL-RELATED"/>
    <property type="match status" value="1"/>
</dbReference>
<dbReference type="Gene3D" id="3.40.50.2300">
    <property type="match status" value="1"/>
</dbReference>
<evidence type="ECO:0000259" key="6">
    <source>
        <dbReference type="PROSITE" id="PS50043"/>
    </source>
</evidence>
<evidence type="ECO:0000256" key="4">
    <source>
        <dbReference type="ARBA" id="ARBA00023163"/>
    </source>
</evidence>
<dbReference type="PROSITE" id="PS50043">
    <property type="entry name" value="HTH_LUXR_2"/>
    <property type="match status" value="1"/>
</dbReference>
<dbReference type="InterPro" id="IPR001789">
    <property type="entry name" value="Sig_transdc_resp-reg_receiver"/>
</dbReference>
<evidence type="ECO:0000256" key="1">
    <source>
        <dbReference type="ARBA" id="ARBA00022553"/>
    </source>
</evidence>
<dbReference type="SUPFAM" id="SSF52172">
    <property type="entry name" value="CheY-like"/>
    <property type="match status" value="1"/>
</dbReference>
<dbReference type="Pfam" id="PF00072">
    <property type="entry name" value="Response_reg"/>
    <property type="match status" value="1"/>
</dbReference>
<dbReference type="InterPro" id="IPR058245">
    <property type="entry name" value="NreC/VraR/RcsB-like_REC"/>
</dbReference>
<feature type="modified residue" description="4-aspartylphosphate" evidence="5">
    <location>
        <position position="58"/>
    </location>
</feature>
<dbReference type="Proteomes" id="UP000680866">
    <property type="component" value="Chromosome"/>
</dbReference>
<keyword evidence="2" id="KW-0805">Transcription regulation</keyword>
<sequence>MSDEPLRVLVVDDQQLVREGLTALLELTDGVTVVGAAGDGARALDLIAERRPDVVLMDLRMPVLDGIAATAQVRDRFPDVAVVVLTTYADEESIAGALAAGARGYLTKDAGRAEIGMALRAAVAGHSMFDPVVSARLAAAMNRPAQPPARDRLPDGLTQREAEVLGQLAQGRTNAEIAAALFVAETTVKTHINNAFAKIGARNRTEAAGYATRHGLA</sequence>
<gene>
    <name evidence="8" type="ORF">Prubr_05470</name>
</gene>
<dbReference type="InterPro" id="IPR000792">
    <property type="entry name" value="Tscrpt_reg_LuxR_C"/>
</dbReference>
<evidence type="ECO:0000313" key="8">
    <source>
        <dbReference type="EMBL" id="BCJ63526.1"/>
    </source>
</evidence>
<keyword evidence="4" id="KW-0804">Transcription</keyword>
<proteinExistence type="predicted"/>
<dbReference type="CDD" id="cd06170">
    <property type="entry name" value="LuxR_C_like"/>
    <property type="match status" value="1"/>
</dbReference>
<name>A0A810MQG9_9ACTN</name>
<evidence type="ECO:0000256" key="2">
    <source>
        <dbReference type="ARBA" id="ARBA00023015"/>
    </source>
</evidence>
<dbReference type="GO" id="GO:0006355">
    <property type="term" value="P:regulation of DNA-templated transcription"/>
    <property type="evidence" value="ECO:0007669"/>
    <property type="project" value="InterPro"/>
</dbReference>
<dbReference type="InterPro" id="IPR039420">
    <property type="entry name" value="WalR-like"/>
</dbReference>
<accession>A0A810MQG9</accession>
<dbReference type="RefSeq" id="WP_212821242.1">
    <property type="nucleotide sequence ID" value="NZ_AP023359.1"/>
</dbReference>
<evidence type="ECO:0000259" key="7">
    <source>
        <dbReference type="PROSITE" id="PS50110"/>
    </source>
</evidence>
<feature type="domain" description="HTH luxR-type" evidence="6">
    <location>
        <begin position="150"/>
        <end position="215"/>
    </location>
</feature>
<dbReference type="InterPro" id="IPR016032">
    <property type="entry name" value="Sig_transdc_resp-reg_C-effctor"/>
</dbReference>
<dbReference type="EMBL" id="AP023359">
    <property type="protein sequence ID" value="BCJ63526.1"/>
    <property type="molecule type" value="Genomic_DNA"/>
</dbReference>
<dbReference type="SUPFAM" id="SSF46894">
    <property type="entry name" value="C-terminal effector domain of the bipartite response regulators"/>
    <property type="match status" value="1"/>
</dbReference>
<reference evidence="8" key="1">
    <citation type="submission" date="2020-08" db="EMBL/GenBank/DDBJ databases">
        <title>Whole genome shotgun sequence of Polymorphospora rubra NBRC 101157.</title>
        <authorList>
            <person name="Komaki H."/>
            <person name="Tamura T."/>
        </authorList>
    </citation>
    <scope>NUCLEOTIDE SEQUENCE</scope>
    <source>
        <strain evidence="8">NBRC 101157</strain>
    </source>
</reference>
<dbReference type="SMART" id="SM00448">
    <property type="entry name" value="REC"/>
    <property type="match status" value="1"/>
</dbReference>
<evidence type="ECO:0000313" key="9">
    <source>
        <dbReference type="Proteomes" id="UP000680866"/>
    </source>
</evidence>
<dbReference type="GO" id="GO:0000160">
    <property type="term" value="P:phosphorelay signal transduction system"/>
    <property type="evidence" value="ECO:0007669"/>
    <property type="project" value="InterPro"/>
</dbReference>
<evidence type="ECO:0000256" key="3">
    <source>
        <dbReference type="ARBA" id="ARBA00023125"/>
    </source>
</evidence>
<dbReference type="PRINTS" id="PR00038">
    <property type="entry name" value="HTHLUXR"/>
</dbReference>
<dbReference type="GO" id="GO:0003677">
    <property type="term" value="F:DNA binding"/>
    <property type="evidence" value="ECO:0007669"/>
    <property type="project" value="UniProtKB-KW"/>
</dbReference>
<feature type="domain" description="Response regulatory" evidence="7">
    <location>
        <begin position="7"/>
        <end position="123"/>
    </location>
</feature>
<dbReference type="AlphaFoldDB" id="A0A810MQG9"/>
<keyword evidence="3 8" id="KW-0238">DNA-binding</keyword>
<dbReference type="PROSITE" id="PS00622">
    <property type="entry name" value="HTH_LUXR_1"/>
    <property type="match status" value="1"/>
</dbReference>
<dbReference type="KEGG" id="pry:Prubr_05470"/>
<keyword evidence="1 5" id="KW-0597">Phosphoprotein</keyword>
<dbReference type="SMART" id="SM00421">
    <property type="entry name" value="HTH_LUXR"/>
    <property type="match status" value="1"/>
</dbReference>
<dbReference type="InterPro" id="IPR011006">
    <property type="entry name" value="CheY-like_superfamily"/>
</dbReference>
<keyword evidence="9" id="KW-1185">Reference proteome</keyword>
<dbReference type="PROSITE" id="PS50110">
    <property type="entry name" value="RESPONSE_REGULATORY"/>
    <property type="match status" value="1"/>
</dbReference>
<dbReference type="PANTHER" id="PTHR43214">
    <property type="entry name" value="TWO-COMPONENT RESPONSE REGULATOR"/>
    <property type="match status" value="1"/>
</dbReference>
<protein>
    <submittedName>
        <fullName evidence="8">DNA-binding response regulator</fullName>
    </submittedName>
</protein>
<dbReference type="CDD" id="cd17535">
    <property type="entry name" value="REC_NarL-like"/>
    <property type="match status" value="1"/>
</dbReference>